<accession>A0ABX5SQE4</accession>
<name>A0ABX5SQE4_9MICO</name>
<gene>
    <name evidence="1" type="ORF">E4K62_01630</name>
</gene>
<dbReference type="Proteomes" id="UP000295748">
    <property type="component" value="Chromosome"/>
</dbReference>
<evidence type="ECO:0008006" key="3">
    <source>
        <dbReference type="Google" id="ProtNLM"/>
    </source>
</evidence>
<keyword evidence="2" id="KW-1185">Reference proteome</keyword>
<dbReference type="RefSeq" id="WP_135062932.1">
    <property type="nucleotide sequence ID" value="NZ_CP038266.1"/>
</dbReference>
<organism evidence="1 2">
    <name type="scientific">Microbacterium wangchenii</name>
    <dbReference type="NCBI Taxonomy" id="2541726"/>
    <lineage>
        <taxon>Bacteria</taxon>
        <taxon>Bacillati</taxon>
        <taxon>Actinomycetota</taxon>
        <taxon>Actinomycetes</taxon>
        <taxon>Micrococcales</taxon>
        <taxon>Microbacteriaceae</taxon>
        <taxon>Microbacterium</taxon>
    </lineage>
</organism>
<evidence type="ECO:0000313" key="2">
    <source>
        <dbReference type="Proteomes" id="UP000295748"/>
    </source>
</evidence>
<reference evidence="1 2" key="1">
    <citation type="submission" date="2019-03" db="EMBL/GenBank/DDBJ databases">
        <authorList>
            <person name="Dong K."/>
        </authorList>
    </citation>
    <scope>NUCLEOTIDE SEQUENCE [LARGE SCALE GENOMIC DNA]</scope>
    <source>
        <strain evidence="2">dk512</strain>
    </source>
</reference>
<protein>
    <recommendedName>
        <fullName evidence="3">Amidohydrolase 3 domain-containing protein</fullName>
    </recommendedName>
</protein>
<proteinExistence type="predicted"/>
<dbReference type="EMBL" id="CP038266">
    <property type="protein sequence ID" value="QBR87505.1"/>
    <property type="molecule type" value="Genomic_DNA"/>
</dbReference>
<sequence length="104" mass="11072">MPLFDIFLGGARLLTSDSIADALLEYARVLTDCGRTQTVTFPVMLDGQAGTAWARIGAHADLVAVRTEPQIPLTLDGEEVVASELFRLAANVAPVPPAPGWRPT</sequence>
<evidence type="ECO:0000313" key="1">
    <source>
        <dbReference type="EMBL" id="QBR87505.1"/>
    </source>
</evidence>